<evidence type="ECO:0000313" key="5">
    <source>
        <dbReference type="EnsemblFungi" id="EJT72028"/>
    </source>
</evidence>
<feature type="transmembrane region" description="Helical" evidence="2">
    <location>
        <begin position="286"/>
        <end position="307"/>
    </location>
</feature>
<dbReference type="STRING" id="644352.J3PCQ8"/>
<proteinExistence type="predicted"/>
<keyword evidence="2" id="KW-0472">Membrane</keyword>
<keyword evidence="2" id="KW-0812">Transmembrane</keyword>
<feature type="transmembrane region" description="Helical" evidence="2">
    <location>
        <begin position="358"/>
        <end position="381"/>
    </location>
</feature>
<feature type="compositionally biased region" description="Basic and acidic residues" evidence="1">
    <location>
        <begin position="982"/>
        <end position="996"/>
    </location>
</feature>
<dbReference type="eggNOG" id="ENOG502R57D">
    <property type="taxonomic scope" value="Eukaryota"/>
</dbReference>
<reference evidence="5" key="5">
    <citation type="submission" date="2018-04" db="UniProtKB">
        <authorList>
            <consortium name="EnsemblFungi"/>
        </authorList>
    </citation>
    <scope>IDENTIFICATION</scope>
    <source>
        <strain evidence="5">R3-111a-1</strain>
    </source>
</reference>
<evidence type="ECO:0000313" key="4">
    <source>
        <dbReference type="EMBL" id="EJT72028.1"/>
    </source>
</evidence>
<reference evidence="5" key="4">
    <citation type="journal article" date="2015" name="G3 (Bethesda)">
        <title>Genome sequences of three phytopathogenic species of the Magnaporthaceae family of fungi.</title>
        <authorList>
            <person name="Okagaki L.H."/>
            <person name="Nunes C.C."/>
            <person name="Sailsbery J."/>
            <person name="Clay B."/>
            <person name="Brown D."/>
            <person name="John T."/>
            <person name="Oh Y."/>
            <person name="Young N."/>
            <person name="Fitzgerald M."/>
            <person name="Haas B.J."/>
            <person name="Zeng Q."/>
            <person name="Young S."/>
            <person name="Adiconis X."/>
            <person name="Fan L."/>
            <person name="Levin J.Z."/>
            <person name="Mitchell T.K."/>
            <person name="Okubara P.A."/>
            <person name="Farman M.L."/>
            <person name="Kohn L.M."/>
            <person name="Birren B."/>
            <person name="Ma L.-J."/>
            <person name="Dean R.A."/>
        </authorList>
    </citation>
    <scope>NUCLEOTIDE SEQUENCE</scope>
    <source>
        <strain evidence="5">R3-111a-1</strain>
    </source>
</reference>
<dbReference type="Proteomes" id="UP000006039">
    <property type="component" value="Unassembled WGS sequence"/>
</dbReference>
<feature type="compositionally biased region" description="Basic and acidic residues" evidence="1">
    <location>
        <begin position="1007"/>
        <end position="1017"/>
    </location>
</feature>
<gene>
    <name evidence="5" type="primary">20351734</name>
    <name evidence="4" type="ORF">GGTG_11276</name>
</gene>
<dbReference type="PROSITE" id="PS50924">
    <property type="entry name" value="MHYT"/>
    <property type="match status" value="1"/>
</dbReference>
<feature type="transmembrane region" description="Helical" evidence="2">
    <location>
        <begin position="248"/>
        <end position="266"/>
    </location>
</feature>
<protein>
    <recommendedName>
        <fullName evidence="3">MHYT domain-containing protein</fullName>
    </recommendedName>
</protein>
<dbReference type="OrthoDB" id="264015at2759"/>
<reference evidence="6" key="1">
    <citation type="submission" date="2010-07" db="EMBL/GenBank/DDBJ databases">
        <title>The genome sequence of Gaeumannomyces graminis var. tritici strain R3-111a-1.</title>
        <authorList>
            <consortium name="The Broad Institute Genome Sequencing Platform"/>
            <person name="Ma L.-J."/>
            <person name="Dead R."/>
            <person name="Young S."/>
            <person name="Zeng Q."/>
            <person name="Koehrsen M."/>
            <person name="Alvarado L."/>
            <person name="Berlin A."/>
            <person name="Chapman S.B."/>
            <person name="Chen Z."/>
            <person name="Freedman E."/>
            <person name="Gellesch M."/>
            <person name="Goldberg J."/>
            <person name="Griggs A."/>
            <person name="Gujja S."/>
            <person name="Heilman E.R."/>
            <person name="Heiman D."/>
            <person name="Hepburn T."/>
            <person name="Howarth C."/>
            <person name="Jen D."/>
            <person name="Larson L."/>
            <person name="Mehta T."/>
            <person name="Neiman D."/>
            <person name="Pearson M."/>
            <person name="Roberts A."/>
            <person name="Saif S."/>
            <person name="Shea T."/>
            <person name="Shenoy N."/>
            <person name="Sisk P."/>
            <person name="Stolte C."/>
            <person name="Sykes S."/>
            <person name="Walk T."/>
            <person name="White J."/>
            <person name="Yandava C."/>
            <person name="Haas B."/>
            <person name="Nusbaum C."/>
            <person name="Birren B."/>
        </authorList>
    </citation>
    <scope>NUCLEOTIDE SEQUENCE [LARGE SCALE GENOMIC DNA]</scope>
    <source>
        <strain evidence="6">R3-111a-1</strain>
    </source>
</reference>
<keyword evidence="2" id="KW-1133">Transmembrane helix</keyword>
<feature type="transmembrane region" description="Helical" evidence="2">
    <location>
        <begin position="175"/>
        <end position="192"/>
    </location>
</feature>
<name>J3PCQ8_GAET3</name>
<feature type="compositionally biased region" description="Polar residues" evidence="1">
    <location>
        <begin position="899"/>
        <end position="916"/>
    </location>
</feature>
<evidence type="ECO:0000259" key="3">
    <source>
        <dbReference type="PROSITE" id="PS50924"/>
    </source>
</evidence>
<reference evidence="4" key="3">
    <citation type="submission" date="2010-09" db="EMBL/GenBank/DDBJ databases">
        <title>Annotation of Gaeumannomyces graminis var. tritici R3-111a-1.</title>
        <authorList>
            <consortium name="The Broad Institute Genome Sequencing Platform"/>
            <person name="Ma L.-J."/>
            <person name="Dead R."/>
            <person name="Young S.K."/>
            <person name="Zeng Q."/>
            <person name="Gargeya S."/>
            <person name="Fitzgerald M."/>
            <person name="Haas B."/>
            <person name="Abouelleil A."/>
            <person name="Alvarado L."/>
            <person name="Arachchi H.M."/>
            <person name="Berlin A."/>
            <person name="Brown A."/>
            <person name="Chapman S.B."/>
            <person name="Chen Z."/>
            <person name="Dunbar C."/>
            <person name="Freedman E."/>
            <person name="Gearin G."/>
            <person name="Gellesch M."/>
            <person name="Goldberg J."/>
            <person name="Griggs A."/>
            <person name="Gujja S."/>
            <person name="Heiman D."/>
            <person name="Howarth C."/>
            <person name="Larson L."/>
            <person name="Lui A."/>
            <person name="MacDonald P.J.P."/>
            <person name="Mehta T."/>
            <person name="Montmayeur A."/>
            <person name="Murphy C."/>
            <person name="Neiman D."/>
            <person name="Pearson M."/>
            <person name="Priest M."/>
            <person name="Roberts A."/>
            <person name="Saif S."/>
            <person name="Shea T."/>
            <person name="Shenoy N."/>
            <person name="Sisk P."/>
            <person name="Stolte C."/>
            <person name="Sykes S."/>
            <person name="Yandava C."/>
            <person name="Wortman J."/>
            <person name="Nusbaum C."/>
            <person name="Birren B."/>
        </authorList>
    </citation>
    <scope>NUCLEOTIDE SEQUENCE</scope>
    <source>
        <strain evidence="4">R3-111a-1</strain>
    </source>
</reference>
<accession>J3PCQ8</accession>
<feature type="compositionally biased region" description="Basic and acidic residues" evidence="1">
    <location>
        <begin position="1"/>
        <end position="35"/>
    </location>
</feature>
<sequence length="1032" mass="112278">MWPRRRIAERETGEWGSGRKEGKKRENDKRKEGGTLRRRGVQKDGISPRWTRIPCRRCALQLPFITFLGVVRICGLPVVNPWFCSSGFVHLVWFFAIWADDLAGRERYRPDRTMADANKTSPTSDQLFRQWHGQLVPWSYQPGFVVLSYVVSFIGAATTLELIQRRTAQMGRLNNVLLVGAAISMGGVAIWSMHYVGNRAIVMAGGEPQLQIAYSGGFTTLSLFVPIIVLLVAFVATETKDRVSWWRIGVGGTLAGLAICGMHYLGNASISNYVCEYEQANIVASGIIAIAASSVSLALFFVLRVGWTSSWWKRTISEVILAGAVSGMHWCASGGTQYRLTALKSNTASELSRNTTVIIVMCLALGASFLMGGLAIYLAYVTKRFANRARKVQLAAAMFDRQGRVMVSPDGFLPCEKITDSFVEMSPQDAFGTAHPLFHWIFRVSRNWSCVNPLLEDMSSHLTKLSGGSKRGLRLSNNRHEPIENYDTTVRQLFCTAAGALAASLKLNLEQVGILWDDVLVTGGLEQSKKNAFRWNSSHQLDVDDIFGHGAGSAPDPGLAEKGSRSWVETGNDGRGSLLFLVRKANTSADEEALEAAGYRFAELHQVSSLIGTRMRIRTPDLEGKLRDMAANAQQKALLEPGLHLGLFGVRAQPGVFAFDVLARKGARNLLPSVAMELDKLEKWHMDYIEQLDRMSINAMLHVLESGDRGKGAETGEDTETAVFARKLSDTLRALRTWLDDSTLAEAMATSKVVQVPCSGSSPEGGVGQTATMIALRVVIPVSHQLAENSRCELVPLGLFRAHQMAYQGSPHNAAFAERAARELGPNTPRGEVDRESKTGGPSRTTETAVAEGQAEGLAEEGAGRWSRWQVASRTGLGKRQVSRPRSTSGAAAGDGSPLPSTDEGSPRESTGSSTLKLWWGEDHGSPVGFQGGWSATVGGSGLAVREEHGSECAKLSAGRRLSALELFVRKAGGHSPLGPANERDSEVEGSIEMKRLPRSKSGKGGPEARRPSKEGSELPNFVDELFTAGRY</sequence>
<keyword evidence="6" id="KW-1185">Reference proteome</keyword>
<feature type="region of interest" description="Disordered" evidence="1">
    <location>
        <begin position="822"/>
        <end position="920"/>
    </location>
</feature>
<evidence type="ECO:0000313" key="6">
    <source>
        <dbReference type="Proteomes" id="UP000006039"/>
    </source>
</evidence>
<dbReference type="PANTHER" id="PTHR35152">
    <property type="entry name" value="DOMAIN SIGNALLING PROTEIN, PUTATIVE (AFU_ORTHOLOGUE AFUA_5G11310)-RELATED"/>
    <property type="match status" value="1"/>
</dbReference>
<evidence type="ECO:0000256" key="1">
    <source>
        <dbReference type="SAM" id="MobiDB-lite"/>
    </source>
</evidence>
<feature type="region of interest" description="Disordered" evidence="1">
    <location>
        <begin position="973"/>
        <end position="1032"/>
    </location>
</feature>
<dbReference type="Pfam" id="PF03707">
    <property type="entry name" value="MHYT"/>
    <property type="match status" value="2"/>
</dbReference>
<dbReference type="RefSeq" id="XP_009227425.1">
    <property type="nucleotide sequence ID" value="XM_009229161.1"/>
</dbReference>
<feature type="transmembrane region" description="Helical" evidence="2">
    <location>
        <begin position="212"/>
        <end position="236"/>
    </location>
</feature>
<dbReference type="PANTHER" id="PTHR35152:SF1">
    <property type="entry name" value="DOMAIN SIGNALLING PROTEIN, PUTATIVE (AFU_ORTHOLOGUE AFUA_5G11310)-RELATED"/>
    <property type="match status" value="1"/>
</dbReference>
<dbReference type="EMBL" id="GL385400">
    <property type="protein sequence ID" value="EJT72028.1"/>
    <property type="molecule type" value="Genomic_DNA"/>
</dbReference>
<feature type="region of interest" description="Disordered" evidence="1">
    <location>
        <begin position="1"/>
        <end position="43"/>
    </location>
</feature>
<dbReference type="EnsemblFungi" id="EJT72028">
    <property type="protein sequence ID" value="EJT72028"/>
    <property type="gene ID" value="GGTG_11276"/>
</dbReference>
<dbReference type="AlphaFoldDB" id="J3PCQ8"/>
<dbReference type="HOGENOM" id="CLU_008375_1_0_1"/>
<dbReference type="GeneID" id="20351734"/>
<feature type="transmembrane region" description="Helical" evidence="2">
    <location>
        <begin position="144"/>
        <end position="163"/>
    </location>
</feature>
<dbReference type="InterPro" id="IPR005330">
    <property type="entry name" value="MHYT_dom"/>
</dbReference>
<organism evidence="4">
    <name type="scientific">Gaeumannomyces tritici (strain R3-111a-1)</name>
    <name type="common">Wheat and barley take-all root rot fungus</name>
    <name type="synonym">Gaeumannomyces graminis var. tritici</name>
    <dbReference type="NCBI Taxonomy" id="644352"/>
    <lineage>
        <taxon>Eukaryota</taxon>
        <taxon>Fungi</taxon>
        <taxon>Dikarya</taxon>
        <taxon>Ascomycota</taxon>
        <taxon>Pezizomycotina</taxon>
        <taxon>Sordariomycetes</taxon>
        <taxon>Sordariomycetidae</taxon>
        <taxon>Magnaporthales</taxon>
        <taxon>Magnaporthaceae</taxon>
        <taxon>Gaeumannomyces</taxon>
    </lineage>
</organism>
<feature type="domain" description="MHYT" evidence="3">
    <location>
        <begin position="140"/>
        <end position="339"/>
    </location>
</feature>
<dbReference type="VEuPathDB" id="FungiDB:GGTG_11276"/>
<feature type="compositionally biased region" description="Low complexity" evidence="1">
    <location>
        <begin position="851"/>
        <end position="861"/>
    </location>
</feature>
<evidence type="ECO:0000256" key="2">
    <source>
        <dbReference type="SAM" id="Phobius"/>
    </source>
</evidence>
<reference evidence="4" key="2">
    <citation type="submission" date="2010-07" db="EMBL/GenBank/DDBJ databases">
        <authorList>
            <consortium name="The Broad Institute Genome Sequencing Platform"/>
            <consortium name="Broad Institute Genome Sequencing Center for Infectious Disease"/>
            <person name="Ma L.-J."/>
            <person name="Dead R."/>
            <person name="Young S."/>
            <person name="Zeng Q."/>
            <person name="Koehrsen M."/>
            <person name="Alvarado L."/>
            <person name="Berlin A."/>
            <person name="Chapman S.B."/>
            <person name="Chen Z."/>
            <person name="Freedman E."/>
            <person name="Gellesch M."/>
            <person name="Goldberg J."/>
            <person name="Griggs A."/>
            <person name="Gujja S."/>
            <person name="Heilman E.R."/>
            <person name="Heiman D."/>
            <person name="Hepburn T."/>
            <person name="Howarth C."/>
            <person name="Jen D."/>
            <person name="Larson L."/>
            <person name="Mehta T."/>
            <person name="Neiman D."/>
            <person name="Pearson M."/>
            <person name="Roberts A."/>
            <person name="Saif S."/>
            <person name="Shea T."/>
            <person name="Shenoy N."/>
            <person name="Sisk P."/>
            <person name="Stolte C."/>
            <person name="Sykes S."/>
            <person name="Walk T."/>
            <person name="White J."/>
            <person name="Yandava C."/>
            <person name="Haas B."/>
            <person name="Nusbaum C."/>
            <person name="Birren B."/>
        </authorList>
    </citation>
    <scope>NUCLEOTIDE SEQUENCE</scope>
    <source>
        <strain evidence="4">R3-111a-1</strain>
    </source>
</reference>